<organism evidence="8 9">
    <name type="scientific">Hymenobacter volaticus</name>
    <dbReference type="NCBI Taxonomy" id="2932254"/>
    <lineage>
        <taxon>Bacteria</taxon>
        <taxon>Pseudomonadati</taxon>
        <taxon>Bacteroidota</taxon>
        <taxon>Cytophagia</taxon>
        <taxon>Cytophagales</taxon>
        <taxon>Hymenobacteraceae</taxon>
        <taxon>Hymenobacter</taxon>
    </lineage>
</organism>
<feature type="domain" description="AlgX/AlgJ SGNH hydrolase-like" evidence="7">
    <location>
        <begin position="122"/>
        <end position="243"/>
    </location>
</feature>
<reference evidence="8" key="1">
    <citation type="submission" date="2022-04" db="EMBL/GenBank/DDBJ databases">
        <title>Hymenobacter sp. isolated from the air.</title>
        <authorList>
            <person name="Won M."/>
            <person name="Lee C.-M."/>
            <person name="Woen H.-Y."/>
            <person name="Kwon S.-W."/>
        </authorList>
    </citation>
    <scope>NUCLEOTIDE SEQUENCE</scope>
    <source>
        <strain evidence="8">5420S-77</strain>
    </source>
</reference>
<evidence type="ECO:0000256" key="2">
    <source>
        <dbReference type="ARBA" id="ARBA00005182"/>
    </source>
</evidence>
<evidence type="ECO:0000256" key="3">
    <source>
        <dbReference type="ARBA" id="ARBA00022679"/>
    </source>
</evidence>
<name>A0ABY4G5C8_9BACT</name>
<keyword evidence="5" id="KW-0574">Periplasm</keyword>
<evidence type="ECO:0000256" key="4">
    <source>
        <dbReference type="ARBA" id="ARBA00022729"/>
    </source>
</evidence>
<evidence type="ECO:0000256" key="6">
    <source>
        <dbReference type="ARBA" id="ARBA00022841"/>
    </source>
</evidence>
<evidence type="ECO:0000259" key="7">
    <source>
        <dbReference type="Pfam" id="PF16822"/>
    </source>
</evidence>
<sequence>MASLFSRFAKQFFLAVLLGLLILPAVQARFPLFEIGELGGYFERAPHPDFTWPSLLDNSYQPNLERYVEDRIGFRELLIRIRNQAAYSLLRVSKANKVLVGDDEVLLDETAIRAYLGQNFRGENVIRTDVAKFKAVQDSLARRGVLLIFAIAPDKANFYADKFPTYFKHLPRGESNYVAYAREMKSRGVNVIDLAQAFRQWKDTASYPLFPRGGIHWSGYGITLAADTLFRYIEQRGHIDLPDYSVDRVDISDKLRDSDNDVARAMNLLYEPTPYNMAYPNVVFQDPKPGQEKTDLLLVADSFGWGLIGFYPYLPKLFKEDFQFWYYNQAVAKGNPTEPGGAPVDRPVDRKTEMLNHRVIIVMYTQHNLGGFDGGFTAEAYNLLCPYSAADSSRIQAIKQELKQSVIIQDQLWEKANTTNQSYDQLLHEMAVSQFELSKLQ</sequence>
<dbReference type="Pfam" id="PF16822">
    <property type="entry name" value="ALGX"/>
    <property type="match status" value="1"/>
</dbReference>
<evidence type="ECO:0000313" key="9">
    <source>
        <dbReference type="Proteomes" id="UP000830401"/>
    </source>
</evidence>
<keyword evidence="4" id="KW-0732">Signal</keyword>
<dbReference type="EMBL" id="CP095061">
    <property type="protein sequence ID" value="UOQ66018.1"/>
    <property type="molecule type" value="Genomic_DNA"/>
</dbReference>
<gene>
    <name evidence="8" type="ORF">MUN86_21300</name>
</gene>
<evidence type="ECO:0000256" key="1">
    <source>
        <dbReference type="ARBA" id="ARBA00004418"/>
    </source>
</evidence>
<dbReference type="RefSeq" id="WP_245119997.1">
    <property type="nucleotide sequence ID" value="NZ_CP095061.1"/>
</dbReference>
<evidence type="ECO:0000313" key="8">
    <source>
        <dbReference type="EMBL" id="UOQ66018.1"/>
    </source>
</evidence>
<comment type="pathway">
    <text evidence="2">Glycan biosynthesis; alginate biosynthesis.</text>
</comment>
<accession>A0ABY4G5C8</accession>
<proteinExistence type="predicted"/>
<comment type="subcellular location">
    <subcellularLocation>
        <location evidence="1">Periplasm</location>
    </subcellularLocation>
</comment>
<protein>
    <recommendedName>
        <fullName evidence="7">AlgX/AlgJ SGNH hydrolase-like domain-containing protein</fullName>
    </recommendedName>
</protein>
<keyword evidence="6" id="KW-0016">Alginate biosynthesis</keyword>
<keyword evidence="3" id="KW-0808">Transferase</keyword>
<dbReference type="SUPFAM" id="SSF52266">
    <property type="entry name" value="SGNH hydrolase"/>
    <property type="match status" value="1"/>
</dbReference>
<keyword evidence="9" id="KW-1185">Reference proteome</keyword>
<evidence type="ECO:0000256" key="5">
    <source>
        <dbReference type="ARBA" id="ARBA00022764"/>
    </source>
</evidence>
<dbReference type="InterPro" id="IPR031811">
    <property type="entry name" value="ALGX/ALGJ_SGNH-like"/>
</dbReference>
<dbReference type="Proteomes" id="UP000830401">
    <property type="component" value="Chromosome"/>
</dbReference>